<dbReference type="Proteomes" id="UP000013525">
    <property type="component" value="Unassembled WGS sequence"/>
</dbReference>
<organism evidence="1 2">
    <name type="scientific">Rhodococcus rhodnii LMG 5362</name>
    <dbReference type="NCBI Taxonomy" id="1273125"/>
    <lineage>
        <taxon>Bacteria</taxon>
        <taxon>Bacillati</taxon>
        <taxon>Actinomycetota</taxon>
        <taxon>Actinomycetes</taxon>
        <taxon>Mycobacteriales</taxon>
        <taxon>Nocardiaceae</taxon>
        <taxon>Rhodococcus</taxon>
    </lineage>
</organism>
<protein>
    <submittedName>
        <fullName evidence="1">Uncharacterized protein</fullName>
    </submittedName>
</protein>
<accession>R7WKH5</accession>
<reference evidence="1 2" key="1">
    <citation type="journal article" date="2013" name="Genome Announc.">
        <title>Draft Genome Sequence of Rhodococcus rhodnii Strain LMG5362, a Symbiont of Rhodnius prolixus (Hemiptera, Reduviidae, Triatominae), the Principle Vector of Trypanosoma cruzi.</title>
        <authorList>
            <person name="Pachebat J.A."/>
            <person name="van Keulen G."/>
            <person name="Whitten M.M."/>
            <person name="Girdwood S."/>
            <person name="Del Sol R."/>
            <person name="Dyson P.J."/>
            <person name="Facey P.D."/>
        </authorList>
    </citation>
    <scope>NUCLEOTIDE SEQUENCE [LARGE SCALE GENOMIC DNA]</scope>
    <source>
        <strain evidence="1 2">LMG 5362</strain>
    </source>
</reference>
<evidence type="ECO:0000313" key="1">
    <source>
        <dbReference type="EMBL" id="EOM74534.1"/>
    </source>
</evidence>
<evidence type="ECO:0000313" key="2">
    <source>
        <dbReference type="Proteomes" id="UP000013525"/>
    </source>
</evidence>
<proteinExistence type="predicted"/>
<dbReference type="EMBL" id="APMY01000130">
    <property type="protein sequence ID" value="EOM74534.1"/>
    <property type="molecule type" value="Genomic_DNA"/>
</dbReference>
<keyword evidence="2" id="KW-1185">Reference proteome</keyword>
<dbReference type="AlphaFoldDB" id="R7WKH5"/>
<comment type="caution">
    <text evidence="1">The sequence shown here is derived from an EMBL/GenBank/DDBJ whole genome shotgun (WGS) entry which is preliminary data.</text>
</comment>
<sequence length="36" mass="3850">MGQDEILVAAAIFRAHAHVEVMGSAGLVWSAKRLTL</sequence>
<gene>
    <name evidence="1" type="ORF">Rrhod_4123</name>
</gene>
<name>R7WKH5_9NOCA</name>